<keyword evidence="3 5" id="KW-0326">Glycosidase</keyword>
<dbReference type="Gene3D" id="2.115.10.20">
    <property type="entry name" value="Glycosyl hydrolase domain, family 43"/>
    <property type="match status" value="3"/>
</dbReference>
<evidence type="ECO:0000256" key="6">
    <source>
        <dbReference type="SAM" id="SignalP"/>
    </source>
</evidence>
<dbReference type="Proteomes" id="UP001139366">
    <property type="component" value="Unassembled WGS sequence"/>
</dbReference>
<dbReference type="GO" id="GO:0004553">
    <property type="term" value="F:hydrolase activity, hydrolyzing O-glycosyl compounds"/>
    <property type="evidence" value="ECO:0007669"/>
    <property type="project" value="InterPro"/>
</dbReference>
<dbReference type="InterPro" id="IPR023296">
    <property type="entry name" value="Glyco_hydro_beta-prop_sf"/>
</dbReference>
<gene>
    <name evidence="7" type="ORF">K6T82_21975</name>
</gene>
<evidence type="ECO:0000256" key="4">
    <source>
        <dbReference type="PIRSR" id="PIRSR606710-2"/>
    </source>
</evidence>
<feature type="site" description="Important for catalytic activity, responsible for pKa modulation of the active site Glu and correct orientation of both the proton donor and substrate" evidence="4">
    <location>
        <position position="153"/>
    </location>
</feature>
<dbReference type="Pfam" id="PF04616">
    <property type="entry name" value="Glyco_hydro_43"/>
    <property type="match status" value="1"/>
</dbReference>
<evidence type="ECO:0000256" key="5">
    <source>
        <dbReference type="RuleBase" id="RU361187"/>
    </source>
</evidence>
<dbReference type="PROSITE" id="PS51257">
    <property type="entry name" value="PROKAR_LIPOPROTEIN"/>
    <property type="match status" value="1"/>
</dbReference>
<keyword evidence="8" id="KW-1185">Reference proteome</keyword>
<feature type="chain" id="PRO_5040735613" evidence="6">
    <location>
        <begin position="22"/>
        <end position="323"/>
    </location>
</feature>
<dbReference type="GO" id="GO:0005975">
    <property type="term" value="P:carbohydrate metabolic process"/>
    <property type="evidence" value="ECO:0007669"/>
    <property type="project" value="InterPro"/>
</dbReference>
<evidence type="ECO:0000256" key="1">
    <source>
        <dbReference type="ARBA" id="ARBA00009865"/>
    </source>
</evidence>
<evidence type="ECO:0000313" key="8">
    <source>
        <dbReference type="Proteomes" id="UP001139366"/>
    </source>
</evidence>
<dbReference type="EMBL" id="JAINUY010000009">
    <property type="protein sequence ID" value="MBZ4037445.1"/>
    <property type="molecule type" value="Genomic_DNA"/>
</dbReference>
<dbReference type="PANTHER" id="PTHR35279">
    <property type="match status" value="1"/>
</dbReference>
<comment type="similarity">
    <text evidence="1 5">Belongs to the glycosyl hydrolase 43 family.</text>
</comment>
<reference evidence="7 8" key="1">
    <citation type="journal article" date="2023" name="Antonie Van Leeuwenhoek">
        <title>Flavobacterium potami sp. nov., a multi-metal resistance genes harbouring bacterium isolated from shallow river silt.</title>
        <authorList>
            <person name="Li S."/>
            <person name="Mao S."/>
            <person name="Mu W."/>
            <person name="Guo B."/>
            <person name="Li C."/>
            <person name="Zhu Q."/>
            <person name="Hou X."/>
            <person name="Zhao Y."/>
            <person name="Wei S."/>
            <person name="Liu H."/>
            <person name="Liu A."/>
        </authorList>
    </citation>
    <scope>NUCLEOTIDE SEQUENCE [LARGE SCALE GENOMIC DNA]</scope>
    <source>
        <strain evidence="7 8">17A</strain>
    </source>
</reference>
<dbReference type="InterPro" id="IPR006710">
    <property type="entry name" value="Glyco_hydro_43"/>
</dbReference>
<dbReference type="PANTHER" id="PTHR35279:SF1">
    <property type="entry name" value="ARABINANASE_LEVANSUCRASE_INVERTASE"/>
    <property type="match status" value="1"/>
</dbReference>
<sequence length="323" mass="36830">MKNILFICVFIAWGISCSAQQKPEMYFTDTSSGNPVAKDPKIVFFKKSYWMYYSIPGKDMSGWHIGIAKSDNLKDWKKAGEINSGAEYEKNGLCAPGALVRNDTIHLFYQTYGNGLKDAICHAYSTDGINFKRNETNPIFSPTGDWTCGRAIDAEVVEFQGKYFLYFATRDSSYKIQKQGVASAPIKTSFNKKDWTQLTNTSVMEPTLDWEKNCVEGASCIKKGKYLYMFYAGAYNNEPQQIGVARSTDGIHWERNGVKPFLENGKEGTWNSAESGHPDVYKDKKGQYWLFYQGNNTKDGKSWYLSNLKLNWKNDDWPIIQKQ</sequence>
<evidence type="ECO:0000256" key="2">
    <source>
        <dbReference type="ARBA" id="ARBA00022801"/>
    </source>
</evidence>
<feature type="signal peptide" evidence="6">
    <location>
        <begin position="1"/>
        <end position="21"/>
    </location>
</feature>
<dbReference type="AlphaFoldDB" id="A0A9X1HE10"/>
<proteinExistence type="inferred from homology"/>
<dbReference type="SUPFAM" id="SSF75005">
    <property type="entry name" value="Arabinanase/levansucrase/invertase"/>
    <property type="match status" value="1"/>
</dbReference>
<dbReference type="RefSeq" id="WP_223710755.1">
    <property type="nucleotide sequence ID" value="NZ_JAINUY010000009.1"/>
</dbReference>
<evidence type="ECO:0000313" key="7">
    <source>
        <dbReference type="EMBL" id="MBZ4037445.1"/>
    </source>
</evidence>
<organism evidence="7 8">
    <name type="scientific">Flavobacterium potami</name>
    <dbReference type="NCBI Taxonomy" id="2872310"/>
    <lineage>
        <taxon>Bacteria</taxon>
        <taxon>Pseudomonadati</taxon>
        <taxon>Bacteroidota</taxon>
        <taxon>Flavobacteriia</taxon>
        <taxon>Flavobacteriales</taxon>
        <taxon>Flavobacteriaceae</taxon>
        <taxon>Flavobacterium</taxon>
    </lineage>
</organism>
<comment type="caution">
    <text evidence="7">The sequence shown here is derived from an EMBL/GenBank/DDBJ whole genome shotgun (WGS) entry which is preliminary data.</text>
</comment>
<name>A0A9X1HE10_9FLAO</name>
<keyword evidence="2 5" id="KW-0378">Hydrolase</keyword>
<accession>A0A9X1HE10</accession>
<evidence type="ECO:0000256" key="3">
    <source>
        <dbReference type="ARBA" id="ARBA00023295"/>
    </source>
</evidence>
<keyword evidence="6" id="KW-0732">Signal</keyword>
<protein>
    <submittedName>
        <fullName evidence="7">Family 43 glycosylhydrolase</fullName>
    </submittedName>
</protein>